<dbReference type="InterPro" id="IPR003593">
    <property type="entry name" value="AAA+_ATPase"/>
</dbReference>
<dbReference type="InterPro" id="IPR027417">
    <property type="entry name" value="P-loop_NTPase"/>
</dbReference>
<dbReference type="InterPro" id="IPR003959">
    <property type="entry name" value="ATPase_AAA_core"/>
</dbReference>
<reference evidence="3 4" key="1">
    <citation type="submission" date="2016-04" db="EMBL/GenBank/DDBJ databases">
        <title>A degradative enzymes factory behind the ericoid mycorrhizal symbiosis.</title>
        <authorList>
            <consortium name="DOE Joint Genome Institute"/>
            <person name="Martino E."/>
            <person name="Morin E."/>
            <person name="Grelet G."/>
            <person name="Kuo A."/>
            <person name="Kohler A."/>
            <person name="Daghino S."/>
            <person name="Barry K."/>
            <person name="Choi C."/>
            <person name="Cichocki N."/>
            <person name="Clum A."/>
            <person name="Copeland A."/>
            <person name="Hainaut M."/>
            <person name="Haridas S."/>
            <person name="Labutti K."/>
            <person name="Lindquist E."/>
            <person name="Lipzen A."/>
            <person name="Khouja H.-R."/>
            <person name="Murat C."/>
            <person name="Ohm R."/>
            <person name="Olson A."/>
            <person name="Spatafora J."/>
            <person name="Veneault-Fourrey C."/>
            <person name="Henrissat B."/>
            <person name="Grigoriev I."/>
            <person name="Martin F."/>
            <person name="Perotto S."/>
        </authorList>
    </citation>
    <scope>NUCLEOTIDE SEQUENCE [LARGE SCALE GENOMIC DNA]</scope>
    <source>
        <strain evidence="3 4">E</strain>
    </source>
</reference>
<dbReference type="GeneID" id="36582773"/>
<sequence length="713" mass="82307">MPIIKILEKLRDDDEKLRDDERITQPVVIIRPFKALIYHEPKIRDWYKKLVEKYNHKSTKEDSDGEASDSEEVDESVSEFGDEEGSIDSSLTDDSDVNSEAALQQVQCLIDFMDTELDVKLKYLKSPNCKRVTFSDIWLLFKPGDFVIGQNERQAYQVIIVTSTGHRATSPYRNYLDETKKVEETAIRILCVHVDFDGKALGPVAKVFTIKRFEGERTAISLEIYPFSFARDPNLQQKLIKRGKIFLEVAAIKHMHYAGLTLETRDEVDSQVVIDFEEAFTKHKSWKPRVDQTISMRNDYEIESCREECCIDDCIHDDAYVEKERNDEFRDSLFPPAWTLSKMPSVAIFPRPLKECQTEENKISDAELLIMSYRVFGFLLRSRRWAKLDLTYLKPIDIQTIEDGEKTNKKNSEDEKSKIPFDQLVIPDEHKRMVLSLIAQHFRDKESASLDNDQADIVRGKGKGLILLLHGAPGVGKTTTAECVAQLFRKPLFQITCGDLGTTAKEVEGTLERNFELANRWGCILLLDEADVFLAKRTTLDFVRNGLVAVFLRVLEYYAGILFLTTNRVGDFDEAFTSRIHISLEYKPLDEDQTRKVFRVNLDRIEERFKRKERKLKMDDNIPIYVTDYWRGHPKARWNGRQIRNACQTALALAEFEAQGGQHDAIIDPDAVISLDVKHFKLVAKAYLNFIEYLKSIYKIYADEKAAEDLIRA</sequence>
<feature type="non-terminal residue" evidence="3">
    <location>
        <position position="713"/>
    </location>
</feature>
<feature type="domain" description="AAA+ ATPase" evidence="2">
    <location>
        <begin position="463"/>
        <end position="589"/>
    </location>
</feature>
<dbReference type="Pfam" id="PF23232">
    <property type="entry name" value="AAA_lid_13"/>
    <property type="match status" value="1"/>
</dbReference>
<accession>A0A2J6TBD2</accession>
<evidence type="ECO:0000256" key="1">
    <source>
        <dbReference type="SAM" id="MobiDB-lite"/>
    </source>
</evidence>
<dbReference type="GO" id="GO:0016887">
    <property type="term" value="F:ATP hydrolysis activity"/>
    <property type="evidence" value="ECO:0007669"/>
    <property type="project" value="InterPro"/>
</dbReference>
<feature type="region of interest" description="Disordered" evidence="1">
    <location>
        <begin position="58"/>
        <end position="95"/>
    </location>
</feature>
<dbReference type="Pfam" id="PF00004">
    <property type="entry name" value="AAA"/>
    <property type="match status" value="1"/>
</dbReference>
<gene>
    <name evidence="3" type="ORF">K444DRAFT_528134</name>
</gene>
<dbReference type="InParanoid" id="A0A2J6TBD2"/>
<dbReference type="PANTHER" id="PTHR46411">
    <property type="entry name" value="FAMILY ATPASE, PUTATIVE-RELATED"/>
    <property type="match status" value="1"/>
</dbReference>
<dbReference type="EMBL" id="KZ613790">
    <property type="protein sequence ID" value="PMD60331.1"/>
    <property type="molecule type" value="Genomic_DNA"/>
</dbReference>
<dbReference type="PANTHER" id="PTHR46411:SF2">
    <property type="entry name" value="AAA+ ATPASE DOMAIN-CONTAINING PROTEIN"/>
    <property type="match status" value="1"/>
</dbReference>
<feature type="compositionally biased region" description="Acidic residues" evidence="1">
    <location>
        <begin position="63"/>
        <end position="95"/>
    </location>
</feature>
<keyword evidence="3" id="KW-0378">Hydrolase</keyword>
<proteinExistence type="predicted"/>
<evidence type="ECO:0000259" key="2">
    <source>
        <dbReference type="SMART" id="SM00382"/>
    </source>
</evidence>
<dbReference type="SUPFAM" id="SSF52540">
    <property type="entry name" value="P-loop containing nucleoside triphosphate hydrolases"/>
    <property type="match status" value="1"/>
</dbReference>
<dbReference type="GO" id="GO:0005524">
    <property type="term" value="F:ATP binding"/>
    <property type="evidence" value="ECO:0007669"/>
    <property type="project" value="InterPro"/>
</dbReference>
<evidence type="ECO:0000313" key="4">
    <source>
        <dbReference type="Proteomes" id="UP000235371"/>
    </source>
</evidence>
<dbReference type="CDD" id="cd19481">
    <property type="entry name" value="RecA-like_protease"/>
    <property type="match status" value="1"/>
</dbReference>
<protein>
    <submittedName>
        <fullName evidence="3">P-loop containing nucleoside triphosphate hydrolase protein</fullName>
    </submittedName>
</protein>
<dbReference type="Proteomes" id="UP000235371">
    <property type="component" value="Unassembled WGS sequence"/>
</dbReference>
<dbReference type="Gene3D" id="3.40.50.300">
    <property type="entry name" value="P-loop containing nucleotide triphosphate hydrolases"/>
    <property type="match status" value="1"/>
</dbReference>
<dbReference type="RefSeq" id="XP_024737235.1">
    <property type="nucleotide sequence ID" value="XM_024874693.1"/>
</dbReference>
<dbReference type="AlphaFoldDB" id="A0A2J6TBD2"/>
<dbReference type="SMART" id="SM00382">
    <property type="entry name" value="AAA"/>
    <property type="match status" value="1"/>
</dbReference>
<dbReference type="OrthoDB" id="10042665at2759"/>
<organism evidence="3 4">
    <name type="scientific">Hyaloscypha bicolor E</name>
    <dbReference type="NCBI Taxonomy" id="1095630"/>
    <lineage>
        <taxon>Eukaryota</taxon>
        <taxon>Fungi</taxon>
        <taxon>Dikarya</taxon>
        <taxon>Ascomycota</taxon>
        <taxon>Pezizomycotina</taxon>
        <taxon>Leotiomycetes</taxon>
        <taxon>Helotiales</taxon>
        <taxon>Hyaloscyphaceae</taxon>
        <taxon>Hyaloscypha</taxon>
        <taxon>Hyaloscypha bicolor</taxon>
    </lineage>
</organism>
<evidence type="ECO:0000313" key="3">
    <source>
        <dbReference type="EMBL" id="PMD60331.1"/>
    </source>
</evidence>
<dbReference type="Pfam" id="PF22942">
    <property type="entry name" value="DUF7025"/>
    <property type="match status" value="1"/>
</dbReference>
<name>A0A2J6TBD2_9HELO</name>
<dbReference type="InterPro" id="IPR056599">
    <property type="entry name" value="AAA_lid_fung"/>
</dbReference>
<keyword evidence="4" id="KW-1185">Reference proteome</keyword>
<dbReference type="InterPro" id="IPR054289">
    <property type="entry name" value="DUF7025"/>
</dbReference>